<accession>A0A3B0UH46</accession>
<keyword evidence="1" id="KW-0812">Transmembrane</keyword>
<evidence type="ECO:0000256" key="1">
    <source>
        <dbReference type="SAM" id="Phobius"/>
    </source>
</evidence>
<proteinExistence type="predicted"/>
<keyword evidence="1" id="KW-1133">Transmembrane helix</keyword>
<dbReference type="AlphaFoldDB" id="A0A3B0UH46"/>
<organism evidence="2">
    <name type="scientific">hydrothermal vent metagenome</name>
    <dbReference type="NCBI Taxonomy" id="652676"/>
    <lineage>
        <taxon>unclassified sequences</taxon>
        <taxon>metagenomes</taxon>
        <taxon>ecological metagenomes</taxon>
    </lineage>
</organism>
<evidence type="ECO:0000313" key="2">
    <source>
        <dbReference type="EMBL" id="VAW25872.1"/>
    </source>
</evidence>
<name>A0A3B0UH46_9ZZZZ</name>
<feature type="transmembrane region" description="Helical" evidence="1">
    <location>
        <begin position="12"/>
        <end position="32"/>
    </location>
</feature>
<feature type="transmembrane region" description="Helical" evidence="1">
    <location>
        <begin position="183"/>
        <end position="205"/>
    </location>
</feature>
<gene>
    <name evidence="2" type="ORF">MNBD_BACTEROID06-1354</name>
</gene>
<sequence>METALKRLLKTKTVLLFIGLTTVSILILWIRIQLVENETIAYQIMQEQGRFGLFSFLNSLKFLSIPFGYAFKLSLIAFILWTGAFLYGYKISFEQMWKIAILGEFVFLLAEFAKIIWLLAIPHDITIWDIKAFYPLSLMSLFDINVIPENWVYPLQSINLFEPLSWLVLVYGIHCTANKKLDYAYAIVFTTYVPVFLIWLGYYAIVYK</sequence>
<feature type="transmembrane region" description="Helical" evidence="1">
    <location>
        <begin position="67"/>
        <end position="87"/>
    </location>
</feature>
<evidence type="ECO:0008006" key="3">
    <source>
        <dbReference type="Google" id="ProtNLM"/>
    </source>
</evidence>
<feature type="transmembrane region" description="Helical" evidence="1">
    <location>
        <begin position="99"/>
        <end position="120"/>
    </location>
</feature>
<dbReference type="EMBL" id="UOES01000031">
    <property type="protein sequence ID" value="VAW25872.1"/>
    <property type="molecule type" value="Genomic_DNA"/>
</dbReference>
<protein>
    <recommendedName>
        <fullName evidence="3">Yip1 domain-containing protein</fullName>
    </recommendedName>
</protein>
<feature type="transmembrane region" description="Helical" evidence="1">
    <location>
        <begin position="151"/>
        <end position="171"/>
    </location>
</feature>
<reference evidence="2" key="1">
    <citation type="submission" date="2018-06" db="EMBL/GenBank/DDBJ databases">
        <authorList>
            <person name="Zhirakovskaya E."/>
        </authorList>
    </citation>
    <scope>NUCLEOTIDE SEQUENCE</scope>
</reference>
<keyword evidence="1" id="KW-0472">Membrane</keyword>